<comment type="similarity">
    <text evidence="8">Belongs to the P-Pant transferase superfamily. AcpS family.</text>
</comment>
<keyword evidence="6 8" id="KW-0443">Lipid metabolism</keyword>
<keyword evidence="7 8" id="KW-0275">Fatty acid biosynthesis</keyword>
<evidence type="ECO:0000259" key="9">
    <source>
        <dbReference type="Pfam" id="PF01648"/>
    </source>
</evidence>
<comment type="cofactor">
    <cofactor evidence="8">
        <name>Mg(2+)</name>
        <dbReference type="ChEBI" id="CHEBI:18420"/>
    </cofactor>
</comment>
<evidence type="ECO:0000256" key="6">
    <source>
        <dbReference type="ARBA" id="ARBA00023098"/>
    </source>
</evidence>
<dbReference type="Pfam" id="PF01648">
    <property type="entry name" value="ACPS"/>
    <property type="match status" value="1"/>
</dbReference>
<dbReference type="GO" id="GO:0008897">
    <property type="term" value="F:holo-[acyl-carrier-protein] synthase activity"/>
    <property type="evidence" value="ECO:0007669"/>
    <property type="project" value="UniProtKB-UniRule"/>
</dbReference>
<dbReference type="HAMAP" id="MF_00101">
    <property type="entry name" value="AcpS"/>
    <property type="match status" value="1"/>
</dbReference>
<dbReference type="InterPro" id="IPR008278">
    <property type="entry name" value="4-PPantetheinyl_Trfase_dom"/>
</dbReference>
<dbReference type="SUPFAM" id="SSF56214">
    <property type="entry name" value="4'-phosphopantetheinyl transferase"/>
    <property type="match status" value="1"/>
</dbReference>
<name>A0A1D7TJ09_9BACT</name>
<comment type="function">
    <text evidence="8">Transfers the 4'-phosphopantetheine moiety from coenzyme A to a Ser of acyl-carrier-protein.</text>
</comment>
<keyword evidence="2 8" id="KW-0808">Transferase</keyword>
<reference evidence="11" key="1">
    <citation type="submission" date="2016-08" db="EMBL/GenBank/DDBJ databases">
        <title>Complete genome sequence of the organohalide-respiring Epsilonproteobacterium Sulfurospirillum halorespirans.</title>
        <authorList>
            <person name="Goris T."/>
            <person name="Zimmermann J."/>
            <person name="Schenz B."/>
            <person name="Lemos M."/>
            <person name="Hackermueller J."/>
            <person name="Diekert G."/>
        </authorList>
    </citation>
    <scope>NUCLEOTIDE SEQUENCE [LARGE SCALE GENOMIC DNA]</scope>
    <source>
        <strain>DSM 13726</strain>
        <strain evidence="11">PCE-M2</strain>
    </source>
</reference>
<dbReference type="NCBIfam" id="TIGR00556">
    <property type="entry name" value="pantethn_trn"/>
    <property type="match status" value="1"/>
</dbReference>
<feature type="binding site" evidence="8">
    <location>
        <position position="5"/>
    </location>
    <ligand>
        <name>Mg(2+)</name>
        <dbReference type="ChEBI" id="CHEBI:18420"/>
    </ligand>
</feature>
<dbReference type="KEGG" id="shal:SHALO_1140"/>
<gene>
    <name evidence="8" type="primary">acpS</name>
    <name evidence="10" type="ORF">SHALO_1140</name>
</gene>
<dbReference type="EMBL" id="CP017111">
    <property type="protein sequence ID" value="AOO64920.1"/>
    <property type="molecule type" value="Genomic_DNA"/>
</dbReference>
<dbReference type="AlphaFoldDB" id="A0A1D7TJ09"/>
<dbReference type="InterPro" id="IPR002582">
    <property type="entry name" value="ACPS"/>
</dbReference>
<dbReference type="RefSeq" id="WP_069477751.1">
    <property type="nucleotide sequence ID" value="NZ_CP017111.1"/>
</dbReference>
<evidence type="ECO:0000256" key="8">
    <source>
        <dbReference type="HAMAP-Rule" id="MF_00101"/>
    </source>
</evidence>
<evidence type="ECO:0000256" key="7">
    <source>
        <dbReference type="ARBA" id="ARBA00023160"/>
    </source>
</evidence>
<accession>A0A1D7TJ09</accession>
<keyword evidence="11" id="KW-1185">Reference proteome</keyword>
<dbReference type="NCBIfam" id="TIGR00516">
    <property type="entry name" value="acpS"/>
    <property type="match status" value="1"/>
</dbReference>
<keyword evidence="1 8" id="KW-0444">Lipid biosynthesis</keyword>
<proteinExistence type="inferred from homology"/>
<dbReference type="GO" id="GO:0006633">
    <property type="term" value="P:fatty acid biosynthetic process"/>
    <property type="evidence" value="ECO:0007669"/>
    <property type="project" value="UniProtKB-UniRule"/>
</dbReference>
<dbReference type="STRING" id="1193502.SHALO_1140"/>
<protein>
    <recommendedName>
        <fullName evidence="8">Holo-[acyl-carrier-protein] synthase</fullName>
        <shortName evidence="8">Holo-ACP synthase</shortName>
        <ecNumber evidence="8">2.7.8.7</ecNumber>
    </recommendedName>
    <alternativeName>
        <fullName evidence="8">4'-phosphopantetheinyl transferase AcpS</fullName>
    </alternativeName>
</protein>
<keyword evidence="4 8" id="KW-0276">Fatty acid metabolism</keyword>
<evidence type="ECO:0000256" key="1">
    <source>
        <dbReference type="ARBA" id="ARBA00022516"/>
    </source>
</evidence>
<evidence type="ECO:0000256" key="3">
    <source>
        <dbReference type="ARBA" id="ARBA00022723"/>
    </source>
</evidence>
<comment type="subcellular location">
    <subcellularLocation>
        <location evidence="8">Cytoplasm</location>
    </subcellularLocation>
</comment>
<evidence type="ECO:0000313" key="11">
    <source>
        <dbReference type="Proteomes" id="UP000094609"/>
    </source>
</evidence>
<dbReference type="InterPro" id="IPR004568">
    <property type="entry name" value="Ppantetheine-prot_Trfase_dom"/>
</dbReference>
<dbReference type="GO" id="GO:0000287">
    <property type="term" value="F:magnesium ion binding"/>
    <property type="evidence" value="ECO:0007669"/>
    <property type="project" value="UniProtKB-UniRule"/>
</dbReference>
<evidence type="ECO:0000256" key="4">
    <source>
        <dbReference type="ARBA" id="ARBA00022832"/>
    </source>
</evidence>
<evidence type="ECO:0000256" key="5">
    <source>
        <dbReference type="ARBA" id="ARBA00022842"/>
    </source>
</evidence>
<comment type="catalytic activity">
    <reaction evidence="8">
        <text>apo-[ACP] + CoA = holo-[ACP] + adenosine 3',5'-bisphosphate + H(+)</text>
        <dbReference type="Rhea" id="RHEA:12068"/>
        <dbReference type="Rhea" id="RHEA-COMP:9685"/>
        <dbReference type="Rhea" id="RHEA-COMP:9690"/>
        <dbReference type="ChEBI" id="CHEBI:15378"/>
        <dbReference type="ChEBI" id="CHEBI:29999"/>
        <dbReference type="ChEBI" id="CHEBI:57287"/>
        <dbReference type="ChEBI" id="CHEBI:58343"/>
        <dbReference type="ChEBI" id="CHEBI:64479"/>
        <dbReference type="EC" id="2.7.8.7"/>
    </reaction>
</comment>
<dbReference type="Gene3D" id="3.90.470.20">
    <property type="entry name" value="4'-phosphopantetheinyl transferase domain"/>
    <property type="match status" value="1"/>
</dbReference>
<keyword evidence="5 8" id="KW-0460">Magnesium</keyword>
<evidence type="ECO:0000256" key="2">
    <source>
        <dbReference type="ARBA" id="ARBA00022679"/>
    </source>
</evidence>
<dbReference type="GO" id="GO:0005737">
    <property type="term" value="C:cytoplasm"/>
    <property type="evidence" value="ECO:0007669"/>
    <property type="project" value="UniProtKB-SubCell"/>
</dbReference>
<dbReference type="InterPro" id="IPR037143">
    <property type="entry name" value="4-PPantetheinyl_Trfase_dom_sf"/>
</dbReference>
<organism evidence="10 11">
    <name type="scientific">Sulfurospirillum halorespirans DSM 13726</name>
    <dbReference type="NCBI Taxonomy" id="1193502"/>
    <lineage>
        <taxon>Bacteria</taxon>
        <taxon>Pseudomonadati</taxon>
        <taxon>Campylobacterota</taxon>
        <taxon>Epsilonproteobacteria</taxon>
        <taxon>Campylobacterales</taxon>
        <taxon>Sulfurospirillaceae</taxon>
        <taxon>Sulfurospirillum</taxon>
    </lineage>
</organism>
<feature type="binding site" evidence="8">
    <location>
        <position position="50"/>
    </location>
    <ligand>
        <name>Mg(2+)</name>
        <dbReference type="ChEBI" id="CHEBI:18420"/>
    </ligand>
</feature>
<feature type="domain" description="4'-phosphopantetheinyl transferase" evidence="9">
    <location>
        <begin position="2"/>
        <end position="110"/>
    </location>
</feature>
<dbReference type="Proteomes" id="UP000094609">
    <property type="component" value="Chromosome"/>
</dbReference>
<keyword evidence="3 8" id="KW-0479">Metal-binding</keyword>
<sequence length="124" mass="13317">MIGVDLVSVERITKLKKRFGDKALVKFLSPEEILLAKSDATAAGFYAAKEAVSKALGIGISAQCGFMDIKLYKDAKNAPFFTLSAHLIEAYAITDLSLSITHDNGFAIAVAVIEGKKNSKKLSH</sequence>
<evidence type="ECO:0000313" key="10">
    <source>
        <dbReference type="EMBL" id="AOO64920.1"/>
    </source>
</evidence>
<dbReference type="PATRIC" id="fig|1193502.14.peg.1156"/>
<keyword evidence="8" id="KW-0963">Cytoplasm</keyword>
<dbReference type="EC" id="2.7.8.7" evidence="8"/>